<accession>A0ABV2L0S7</accession>
<evidence type="ECO:0000256" key="2">
    <source>
        <dbReference type="SAM" id="Phobius"/>
    </source>
</evidence>
<feature type="compositionally biased region" description="Pro residues" evidence="1">
    <location>
        <begin position="339"/>
        <end position="353"/>
    </location>
</feature>
<name>A0ABV2L0S7_9HYPH</name>
<keyword evidence="2" id="KW-1133">Transmembrane helix</keyword>
<organism evidence="3 4">
    <name type="scientific">Methylobacterium goesingense</name>
    <dbReference type="NCBI Taxonomy" id="243690"/>
    <lineage>
        <taxon>Bacteria</taxon>
        <taxon>Pseudomonadati</taxon>
        <taxon>Pseudomonadota</taxon>
        <taxon>Alphaproteobacteria</taxon>
        <taxon>Hyphomicrobiales</taxon>
        <taxon>Methylobacteriaceae</taxon>
        <taxon>Methylobacterium</taxon>
    </lineage>
</organism>
<evidence type="ECO:0008006" key="5">
    <source>
        <dbReference type="Google" id="ProtNLM"/>
    </source>
</evidence>
<reference evidence="3 4" key="1">
    <citation type="submission" date="2024-06" db="EMBL/GenBank/DDBJ databases">
        <title>Genomic Encyclopedia of Type Strains, Phase IV (KMG-IV): sequencing the most valuable type-strain genomes for metagenomic binning, comparative biology and taxonomic classification.</title>
        <authorList>
            <person name="Goeker M."/>
        </authorList>
    </citation>
    <scope>NUCLEOTIDE SEQUENCE [LARGE SCALE GENOMIC DNA]</scope>
    <source>
        <strain evidence="3 4">DSM 21331</strain>
    </source>
</reference>
<sequence length="493" mass="52687">MSSFFSSDGPFSLQFAIIFAIIFLVLAAGLLVLRRFTGRGTDFASKTAARGRQPRLGIVDIYELDRQRQLILLRRDNVEHLLLVGGPNDVVVERNITRGMNARLATDETAYDEPSEPVQDMVAPVAQRPDPQVDFPQASPPQASPLQALPPQGQAMAYREQSFEMPLVVPAPMPGSEAIPTVARPLDLPPQPAPEDLFRPAPPSEAPPRKESQLARVIRRAPPSLVNLVPAALAERVRMPVSQPEPVPAPLPDAPAPVVAPPATRTIDAAILSDMARQLEEALRRPSAAVRPAAPMPTEATPQPEAPHEVGAGHQPEAATQPEPEPEPISHDRAQDAYLPPPEPVLAPGPEHPQPAEAVDPIAAAMAATAAQPEPTPEQALDESLFREAEPATHSAAQEPEPSEPVFVDLPAPESPVAVTSYEEPVIHGVVADAPRIEEPVHSPPMAEAPLPTPPEPPAPAPAPAPASPNPFSVEEIEAEFARLLGRPLDRKH</sequence>
<gene>
    <name evidence="3" type="ORF">ABID43_000953</name>
</gene>
<feature type="region of interest" description="Disordered" evidence="1">
    <location>
        <begin position="128"/>
        <end position="151"/>
    </location>
</feature>
<feature type="transmembrane region" description="Helical" evidence="2">
    <location>
        <begin position="12"/>
        <end position="33"/>
    </location>
</feature>
<evidence type="ECO:0000313" key="4">
    <source>
        <dbReference type="Proteomes" id="UP001549145"/>
    </source>
</evidence>
<feature type="region of interest" description="Disordered" evidence="1">
    <location>
        <begin position="282"/>
        <end position="411"/>
    </location>
</feature>
<feature type="compositionally biased region" description="Low complexity" evidence="1">
    <location>
        <begin position="355"/>
        <end position="379"/>
    </location>
</feature>
<keyword evidence="4" id="KW-1185">Reference proteome</keyword>
<dbReference type="PANTHER" id="PTHR38766">
    <property type="entry name" value="FLAGELLAR PROTEIN FLIO"/>
    <property type="match status" value="1"/>
</dbReference>
<feature type="region of interest" description="Disordered" evidence="1">
    <location>
        <begin position="178"/>
        <end position="216"/>
    </location>
</feature>
<proteinExistence type="predicted"/>
<keyword evidence="2" id="KW-0472">Membrane</keyword>
<dbReference type="Proteomes" id="UP001549145">
    <property type="component" value="Unassembled WGS sequence"/>
</dbReference>
<dbReference type="PANTHER" id="PTHR38766:SF1">
    <property type="entry name" value="FLAGELLAR PROTEIN FLIO"/>
    <property type="match status" value="1"/>
</dbReference>
<feature type="compositionally biased region" description="Pro residues" evidence="1">
    <location>
        <begin position="451"/>
        <end position="469"/>
    </location>
</feature>
<protein>
    <recommendedName>
        <fullName evidence="5">Flagellar biosynthesis protein FliO</fullName>
    </recommendedName>
</protein>
<keyword evidence="2" id="KW-0812">Transmembrane</keyword>
<feature type="region of interest" description="Disordered" evidence="1">
    <location>
        <begin position="437"/>
        <end position="475"/>
    </location>
</feature>
<dbReference type="EMBL" id="JBEPMM010000002">
    <property type="protein sequence ID" value="MET3691428.1"/>
    <property type="molecule type" value="Genomic_DNA"/>
</dbReference>
<comment type="caution">
    <text evidence="3">The sequence shown here is derived from an EMBL/GenBank/DDBJ whole genome shotgun (WGS) entry which is preliminary data.</text>
</comment>
<evidence type="ECO:0000256" key="1">
    <source>
        <dbReference type="SAM" id="MobiDB-lite"/>
    </source>
</evidence>
<dbReference type="InterPro" id="IPR052205">
    <property type="entry name" value="FliO/MopB"/>
</dbReference>
<dbReference type="RefSeq" id="WP_238279435.1">
    <property type="nucleotide sequence ID" value="NZ_BPQL01000058.1"/>
</dbReference>
<evidence type="ECO:0000313" key="3">
    <source>
        <dbReference type="EMBL" id="MET3691428.1"/>
    </source>
</evidence>